<sequence length="177" mass="20639">MRDKWRKKRVRRLKRKRRKVRARSKFERDDVYNSVGYAVGLKTQYMNEHRQTIVDSEHMVESIVLPDLEGQRLDLNQFKPNSSRSILEEIKPNRTNYNYSSPLSATTPRAILWSDFELHYDKQEDPMYSNQGNPNDTVLSMDQEVQNLVEGVDNFVGDCFFGTLSFISSCCTAESTS</sequence>
<proteinExistence type="inferred from homology"/>
<dbReference type="InterPro" id="IPR007836">
    <property type="entry name" value="Ribosomal_eS32"/>
</dbReference>
<keyword evidence="6" id="KW-1185">Reference proteome</keyword>
<dbReference type="Pfam" id="PF05162">
    <property type="entry name" value="Ribosomal_L41"/>
    <property type="match status" value="1"/>
</dbReference>
<dbReference type="RefSeq" id="XP_043049877.1">
    <property type="nucleotide sequence ID" value="XM_043195211.1"/>
</dbReference>
<evidence type="ECO:0000313" key="5">
    <source>
        <dbReference type="EMBL" id="KAG7194330.1"/>
    </source>
</evidence>
<dbReference type="GeneID" id="66117916"/>
<comment type="caution">
    <text evidence="5">The sequence shown here is derived from an EMBL/GenBank/DDBJ whole genome shotgun (WGS) entry which is preliminary data.</text>
</comment>
<dbReference type="EMBL" id="JAHMUF010000007">
    <property type="protein sequence ID" value="KAG7194330.1"/>
    <property type="molecule type" value="Genomic_DNA"/>
</dbReference>
<organism evidence="5 6">
    <name type="scientific">Scheffersomyces spartinae</name>
    <dbReference type="NCBI Taxonomy" id="45513"/>
    <lineage>
        <taxon>Eukaryota</taxon>
        <taxon>Fungi</taxon>
        <taxon>Dikarya</taxon>
        <taxon>Ascomycota</taxon>
        <taxon>Saccharomycotina</taxon>
        <taxon>Pichiomycetes</taxon>
        <taxon>Debaryomycetaceae</taxon>
        <taxon>Scheffersomyces</taxon>
    </lineage>
</organism>
<dbReference type="GO" id="GO:0005840">
    <property type="term" value="C:ribosome"/>
    <property type="evidence" value="ECO:0007669"/>
    <property type="project" value="UniProtKB-KW"/>
</dbReference>
<dbReference type="OrthoDB" id="3984304at2759"/>
<dbReference type="Proteomes" id="UP000790833">
    <property type="component" value="Unassembled WGS sequence"/>
</dbReference>
<evidence type="ECO:0000256" key="2">
    <source>
        <dbReference type="ARBA" id="ARBA00023274"/>
    </source>
</evidence>
<reference evidence="5" key="1">
    <citation type="submission" date="2021-03" db="EMBL/GenBank/DDBJ databases">
        <authorList>
            <person name="Palmer J.M."/>
        </authorList>
    </citation>
    <scope>NUCLEOTIDE SEQUENCE</scope>
    <source>
        <strain evidence="5">ARV_011</strain>
    </source>
</reference>
<dbReference type="GO" id="GO:0006412">
    <property type="term" value="P:translation"/>
    <property type="evidence" value="ECO:0007669"/>
    <property type="project" value="InterPro"/>
</dbReference>
<keyword evidence="1 4" id="KW-0689">Ribosomal protein</keyword>
<comment type="similarity">
    <text evidence="3 4">Belongs to the eukaryotic ribosomal protein eS32 family.</text>
</comment>
<dbReference type="AlphaFoldDB" id="A0A9P7VAR1"/>
<dbReference type="GO" id="GO:0003735">
    <property type="term" value="F:structural constituent of ribosome"/>
    <property type="evidence" value="ECO:0007669"/>
    <property type="project" value="UniProtKB-UniRule"/>
</dbReference>
<evidence type="ECO:0000256" key="3">
    <source>
        <dbReference type="ARBA" id="ARBA00043969"/>
    </source>
</evidence>
<name>A0A9P7VAR1_9ASCO</name>
<comment type="subunit">
    <text evidence="4">Component of the large ribosomal subunit.</text>
</comment>
<accession>A0A9P7VAR1</accession>
<gene>
    <name evidence="5" type="ORF">KQ657_004542</name>
</gene>
<evidence type="ECO:0000313" key="6">
    <source>
        <dbReference type="Proteomes" id="UP000790833"/>
    </source>
</evidence>
<keyword evidence="2 4" id="KW-0687">Ribonucleoprotein</keyword>
<evidence type="ECO:0000256" key="1">
    <source>
        <dbReference type="ARBA" id="ARBA00022980"/>
    </source>
</evidence>
<protein>
    <recommendedName>
        <fullName evidence="4">60S ribosomal protein L41</fullName>
    </recommendedName>
</protein>
<dbReference type="GO" id="GO:1990904">
    <property type="term" value="C:ribonucleoprotein complex"/>
    <property type="evidence" value="ECO:0007669"/>
    <property type="project" value="UniProtKB-KW"/>
</dbReference>
<evidence type="ECO:0000256" key="4">
    <source>
        <dbReference type="RuleBase" id="RU368055"/>
    </source>
</evidence>